<dbReference type="OrthoDB" id="7376545at2"/>
<evidence type="ECO:0000313" key="1">
    <source>
        <dbReference type="EMBL" id="KWV59038.1"/>
    </source>
</evidence>
<accession>A0A109K1K9</accession>
<dbReference type="AlphaFoldDB" id="A0A109K1K9"/>
<evidence type="ECO:0000313" key="2">
    <source>
        <dbReference type="Proteomes" id="UP000057737"/>
    </source>
</evidence>
<protein>
    <submittedName>
        <fullName evidence="1">Uncharacterized protein</fullName>
    </submittedName>
</protein>
<sequence>MQIETLELTTCEVASDGCAISLGFVDGKGEPATIRLSINQVGALVMTLPGLISKALQARFGDQTLRYAYPLDSWLIEQSTDPSQGMMTLKTSDGFSVCFSIPRAQQSQLGEALVAQPATPARVRAN</sequence>
<proteinExistence type="predicted"/>
<comment type="caution">
    <text evidence="1">The sequence shown here is derived from an EMBL/GenBank/DDBJ whole genome shotgun (WGS) entry which is preliminary data.</text>
</comment>
<dbReference type="EMBL" id="LNCU01000034">
    <property type="protein sequence ID" value="KWV59038.1"/>
    <property type="molecule type" value="Genomic_DNA"/>
</dbReference>
<dbReference type="RefSeq" id="WP_066502743.1">
    <property type="nucleotide sequence ID" value="NZ_LNCU01000034.1"/>
</dbReference>
<gene>
    <name evidence="1" type="ORF">AS156_33215</name>
</gene>
<organism evidence="1 2">
    <name type="scientific">Bradyrhizobium macuxiense</name>
    <dbReference type="NCBI Taxonomy" id="1755647"/>
    <lineage>
        <taxon>Bacteria</taxon>
        <taxon>Pseudomonadati</taxon>
        <taxon>Pseudomonadota</taxon>
        <taxon>Alphaproteobacteria</taxon>
        <taxon>Hyphomicrobiales</taxon>
        <taxon>Nitrobacteraceae</taxon>
        <taxon>Bradyrhizobium</taxon>
    </lineage>
</organism>
<reference evidence="1 2" key="1">
    <citation type="submission" date="2015-11" db="EMBL/GenBank/DDBJ databases">
        <title>Draft Genome Sequence of the Strain BR 10303 (Bradyrhizobium sp.) isolated from nodules of Centrolobium paraense.</title>
        <authorList>
            <person name="Zelli J.E."/>
            <person name="Simoes-Araujo J.L."/>
            <person name="Barauna A.C."/>
            <person name="Silva K."/>
        </authorList>
    </citation>
    <scope>NUCLEOTIDE SEQUENCE [LARGE SCALE GENOMIC DNA]</scope>
    <source>
        <strain evidence="1 2">BR 10303</strain>
    </source>
</reference>
<keyword evidence="2" id="KW-1185">Reference proteome</keyword>
<dbReference type="Proteomes" id="UP000057737">
    <property type="component" value="Unassembled WGS sequence"/>
</dbReference>
<name>A0A109K1K9_9BRAD</name>